<reference evidence="11 12" key="1">
    <citation type="submission" date="2011-09" db="EMBL/GenBank/DDBJ databases">
        <authorList>
            <consortium name="US DOE Joint Genome Institute (JGI-PGF)"/>
            <person name="Lucas S."/>
            <person name="Han J."/>
            <person name="Lapidus A."/>
            <person name="Cheng J.-F."/>
            <person name="Goodwin L."/>
            <person name="Pitluck S."/>
            <person name="Peters L."/>
            <person name="Land M.L."/>
            <person name="Hauser L."/>
            <person name="Orellana R."/>
            <person name="Lovley D."/>
            <person name="Woyke T.J."/>
        </authorList>
    </citation>
    <scope>NUCLEOTIDE SEQUENCE [LARGE SCALE GENOMIC DNA]</scope>
    <source>
        <strain evidence="11 12">2ac9</strain>
    </source>
</reference>
<dbReference type="HOGENOM" id="CLU_065784_0_0_7"/>
<dbReference type="PANTHER" id="PTHR30616:SF2">
    <property type="entry name" value="PURINE NUCLEOSIDE PHOSPHORYLASE LACC1"/>
    <property type="match status" value="1"/>
</dbReference>
<proteinExistence type="inferred from homology"/>
<evidence type="ECO:0000256" key="5">
    <source>
        <dbReference type="ARBA" id="ARBA00022801"/>
    </source>
</evidence>
<dbReference type="NCBIfam" id="TIGR00726">
    <property type="entry name" value="peptidoglycan editing factor PgeF"/>
    <property type="match status" value="1"/>
</dbReference>
<evidence type="ECO:0000256" key="2">
    <source>
        <dbReference type="ARBA" id="ARBA00007353"/>
    </source>
</evidence>
<comment type="catalytic activity">
    <reaction evidence="8">
        <text>adenosine + phosphate = alpha-D-ribose 1-phosphate + adenine</text>
        <dbReference type="Rhea" id="RHEA:27642"/>
        <dbReference type="ChEBI" id="CHEBI:16335"/>
        <dbReference type="ChEBI" id="CHEBI:16708"/>
        <dbReference type="ChEBI" id="CHEBI:43474"/>
        <dbReference type="ChEBI" id="CHEBI:57720"/>
        <dbReference type="EC" id="2.4.2.1"/>
    </reaction>
    <physiologicalReaction direction="left-to-right" evidence="8">
        <dbReference type="Rhea" id="RHEA:27643"/>
    </physiologicalReaction>
</comment>
<comment type="catalytic activity">
    <reaction evidence="9">
        <text>S-methyl-5'-thioadenosine + phosphate = 5-(methylsulfanyl)-alpha-D-ribose 1-phosphate + adenine</text>
        <dbReference type="Rhea" id="RHEA:11852"/>
        <dbReference type="ChEBI" id="CHEBI:16708"/>
        <dbReference type="ChEBI" id="CHEBI:17509"/>
        <dbReference type="ChEBI" id="CHEBI:43474"/>
        <dbReference type="ChEBI" id="CHEBI:58533"/>
        <dbReference type="EC" id="2.4.2.28"/>
    </reaction>
    <physiologicalReaction direction="left-to-right" evidence="9">
        <dbReference type="Rhea" id="RHEA:11853"/>
    </physiologicalReaction>
</comment>
<dbReference type="eggNOG" id="COG1496">
    <property type="taxonomic scope" value="Bacteria"/>
</dbReference>
<dbReference type="Pfam" id="PF02578">
    <property type="entry name" value="Cu-oxidase_4"/>
    <property type="match status" value="1"/>
</dbReference>
<dbReference type="Gene3D" id="3.60.140.10">
    <property type="entry name" value="CNF1/YfiH-like putative cysteine hydrolases"/>
    <property type="match status" value="1"/>
</dbReference>
<keyword evidence="5" id="KW-0378">Hydrolase</keyword>
<dbReference type="GO" id="GO:0017061">
    <property type="term" value="F:S-methyl-5-thioadenosine phosphorylase activity"/>
    <property type="evidence" value="ECO:0007669"/>
    <property type="project" value="UniProtKB-EC"/>
</dbReference>
<evidence type="ECO:0000256" key="10">
    <source>
        <dbReference type="RuleBase" id="RU361274"/>
    </source>
</evidence>
<dbReference type="PANTHER" id="PTHR30616">
    <property type="entry name" value="UNCHARACTERIZED PROTEIN YFIH"/>
    <property type="match status" value="1"/>
</dbReference>
<dbReference type="SUPFAM" id="SSF64438">
    <property type="entry name" value="CNF1/YfiH-like putative cysteine hydrolases"/>
    <property type="match status" value="1"/>
</dbReference>
<reference evidence="11 12" key="2">
    <citation type="submission" date="2012-02" db="EMBL/GenBank/DDBJ databases">
        <title>Improved High-Quality Draft sequence of Desulfobacter postgatei 2ac9.</title>
        <authorList>
            <consortium name="US DOE Joint Genome Institute"/>
            <person name="Lucas S."/>
            <person name="Han J."/>
            <person name="Lapidus A."/>
            <person name="Cheng J.-F."/>
            <person name="Goodwin L."/>
            <person name="Pitluck S."/>
            <person name="Peters L."/>
            <person name="Ovchinnikova G."/>
            <person name="Held B."/>
            <person name="Detter J.C."/>
            <person name="Han C."/>
            <person name="Tapia R."/>
            <person name="Land M."/>
            <person name="Hauser L."/>
            <person name="Kyrpides N."/>
            <person name="Ivanova N."/>
            <person name="Pagani I."/>
            <person name="Orellana R."/>
            <person name="Lovley D."/>
            <person name="Woyke T."/>
        </authorList>
    </citation>
    <scope>NUCLEOTIDE SEQUENCE [LARGE SCALE GENOMIC DNA]</scope>
    <source>
        <strain evidence="11 12">2ac9</strain>
    </source>
</reference>
<dbReference type="RefSeq" id="WP_004073152.1">
    <property type="nucleotide sequence ID" value="NZ_CM001488.1"/>
</dbReference>
<evidence type="ECO:0000256" key="3">
    <source>
        <dbReference type="ARBA" id="ARBA00022679"/>
    </source>
</evidence>
<dbReference type="STRING" id="879212.DespoDRAFT_01920"/>
<comment type="catalytic activity">
    <reaction evidence="1">
        <text>inosine + phosphate = alpha-D-ribose 1-phosphate + hypoxanthine</text>
        <dbReference type="Rhea" id="RHEA:27646"/>
        <dbReference type="ChEBI" id="CHEBI:17368"/>
        <dbReference type="ChEBI" id="CHEBI:17596"/>
        <dbReference type="ChEBI" id="CHEBI:43474"/>
        <dbReference type="ChEBI" id="CHEBI:57720"/>
        <dbReference type="EC" id="2.4.2.1"/>
    </reaction>
    <physiologicalReaction direction="left-to-right" evidence="1">
        <dbReference type="Rhea" id="RHEA:27647"/>
    </physiologicalReaction>
</comment>
<keyword evidence="4" id="KW-0479">Metal-binding</keyword>
<evidence type="ECO:0000313" key="12">
    <source>
        <dbReference type="Proteomes" id="UP000005778"/>
    </source>
</evidence>
<dbReference type="AlphaFoldDB" id="I5B2W3"/>
<organism evidence="11 12">
    <name type="scientific">Desulfobacter postgatei 2ac9</name>
    <dbReference type="NCBI Taxonomy" id="879212"/>
    <lineage>
        <taxon>Bacteria</taxon>
        <taxon>Pseudomonadati</taxon>
        <taxon>Thermodesulfobacteriota</taxon>
        <taxon>Desulfobacteria</taxon>
        <taxon>Desulfobacterales</taxon>
        <taxon>Desulfobacteraceae</taxon>
        <taxon>Desulfobacter</taxon>
    </lineage>
</organism>
<comment type="catalytic activity">
    <reaction evidence="7">
        <text>adenosine + H2O + H(+) = inosine + NH4(+)</text>
        <dbReference type="Rhea" id="RHEA:24408"/>
        <dbReference type="ChEBI" id="CHEBI:15377"/>
        <dbReference type="ChEBI" id="CHEBI:15378"/>
        <dbReference type="ChEBI" id="CHEBI:16335"/>
        <dbReference type="ChEBI" id="CHEBI:17596"/>
        <dbReference type="ChEBI" id="CHEBI:28938"/>
        <dbReference type="EC" id="3.5.4.4"/>
    </reaction>
    <physiologicalReaction direction="left-to-right" evidence="7">
        <dbReference type="Rhea" id="RHEA:24409"/>
    </physiologicalReaction>
</comment>
<keyword evidence="3" id="KW-0808">Transferase</keyword>
<dbReference type="EMBL" id="CM001488">
    <property type="protein sequence ID" value="EIM63826.1"/>
    <property type="molecule type" value="Genomic_DNA"/>
</dbReference>
<protein>
    <recommendedName>
        <fullName evidence="10">Purine nucleoside phosphorylase</fullName>
    </recommendedName>
</protein>
<evidence type="ECO:0000256" key="4">
    <source>
        <dbReference type="ARBA" id="ARBA00022723"/>
    </source>
</evidence>
<evidence type="ECO:0000256" key="6">
    <source>
        <dbReference type="ARBA" id="ARBA00022833"/>
    </source>
</evidence>
<dbReference type="InterPro" id="IPR038371">
    <property type="entry name" value="Cu_polyphenol_OxRdtase_sf"/>
</dbReference>
<dbReference type="InterPro" id="IPR003730">
    <property type="entry name" value="Cu_polyphenol_OxRdtase"/>
</dbReference>
<dbReference type="Proteomes" id="UP000005778">
    <property type="component" value="Chromosome"/>
</dbReference>
<evidence type="ECO:0000256" key="1">
    <source>
        <dbReference type="ARBA" id="ARBA00000553"/>
    </source>
</evidence>
<evidence type="ECO:0000256" key="7">
    <source>
        <dbReference type="ARBA" id="ARBA00047989"/>
    </source>
</evidence>
<dbReference type="GO" id="GO:0016787">
    <property type="term" value="F:hydrolase activity"/>
    <property type="evidence" value="ECO:0007669"/>
    <property type="project" value="UniProtKB-KW"/>
</dbReference>
<comment type="similarity">
    <text evidence="2 10">Belongs to the purine nucleoside phosphorylase YfiH/LACC1 family.</text>
</comment>
<evidence type="ECO:0000313" key="11">
    <source>
        <dbReference type="EMBL" id="EIM63826.1"/>
    </source>
</evidence>
<evidence type="ECO:0000256" key="9">
    <source>
        <dbReference type="ARBA" id="ARBA00049893"/>
    </source>
</evidence>
<dbReference type="InterPro" id="IPR011324">
    <property type="entry name" value="Cytotoxic_necrot_fac-like_cat"/>
</dbReference>
<evidence type="ECO:0000256" key="8">
    <source>
        <dbReference type="ARBA" id="ARBA00048968"/>
    </source>
</evidence>
<gene>
    <name evidence="11" type="ORF">DespoDRAFT_01920</name>
</gene>
<accession>I5B2W3</accession>
<name>I5B2W3_9BACT</name>
<keyword evidence="12" id="KW-1185">Reference proteome</keyword>
<keyword evidence="6" id="KW-0862">Zinc</keyword>
<dbReference type="CDD" id="cd16833">
    <property type="entry name" value="YfiH"/>
    <property type="match status" value="1"/>
</dbReference>
<sequence>MAVPRPLTFAHLDLFPGLVHGVFPRTEGYSKGPFLGLNVGLSTGDDPDIVNQNRALMLSSIGLTRVLFLNQVHGSDVAVLKSEEDAAGALWEGQGAIPSKIFKADAAVTNLKGVGLAIQVADCQAVVLYDPQKELIANVHSGWRGSVADIIGCCINTMVTQFGCSPVSIRAGISPSLGPCCAQFINYKQEIPKALWQYKKKDRPYFDFWQISRDQLGAHGVLDKNIENMRLCTRCRTDLFYSFRANKATGRFAAVIALKI</sequence>
<dbReference type="GO" id="GO:0005507">
    <property type="term" value="F:copper ion binding"/>
    <property type="evidence" value="ECO:0007669"/>
    <property type="project" value="TreeGrafter"/>
</dbReference>